<sequence length="246" mass="28393">MLVPSDNSKSNSAIFSPDVLWKLGNVNIKLRHRQKRLAITERTQNFTSLAPSNDTHIFGHFVNILLLSLLASFRALYRNTFIASYLITQWLQWNVLVEHLTAKVAPLFTSKYRAVETVLEISGKLQNKDIIQLLEDEGKLIQAVSHSSWYRREKEDLGEELFCKVSEIEPDLSSKITGMLLELDNQTIRQLFKSEDLLVKAVEKSKEEYLTYEEETEIKEAIGEELYNRVLNHYPPEVASPERVEL</sequence>
<dbReference type="GO" id="GO:0003723">
    <property type="term" value="F:RNA binding"/>
    <property type="evidence" value="ECO:0007669"/>
    <property type="project" value="InterPro"/>
</dbReference>
<keyword evidence="1" id="KW-0812">Transmembrane</keyword>
<dbReference type="AlphaFoldDB" id="A0A8S9WZ47"/>
<evidence type="ECO:0000313" key="3">
    <source>
        <dbReference type="EMBL" id="KAF6201489.1"/>
    </source>
</evidence>
<dbReference type="OrthoDB" id="6614396at2759"/>
<dbReference type="InterPro" id="IPR036053">
    <property type="entry name" value="PABP-dom"/>
</dbReference>
<dbReference type="SUPFAM" id="SSF63570">
    <property type="entry name" value="PABC (PABP) domain"/>
    <property type="match status" value="1"/>
</dbReference>
<evidence type="ECO:0000313" key="4">
    <source>
        <dbReference type="Proteomes" id="UP000466442"/>
    </source>
</evidence>
<feature type="transmembrane region" description="Helical" evidence="1">
    <location>
        <begin position="57"/>
        <end position="77"/>
    </location>
</feature>
<accession>A0A8S9WZ47</accession>
<gene>
    <name evidence="3" type="ORF">GE061_003880</name>
</gene>
<keyword evidence="4" id="KW-1185">Reference proteome</keyword>
<dbReference type="Pfam" id="PF00658">
    <property type="entry name" value="MLLE"/>
    <property type="match status" value="1"/>
</dbReference>
<keyword evidence="1" id="KW-1133">Transmembrane helix</keyword>
<comment type="caution">
    <text evidence="3">The sequence shown here is derived from an EMBL/GenBank/DDBJ whole genome shotgun (WGS) entry which is preliminary data.</text>
</comment>
<protein>
    <recommendedName>
        <fullName evidence="2">PABC domain-containing protein</fullName>
    </recommendedName>
</protein>
<dbReference type="InterPro" id="IPR002004">
    <property type="entry name" value="PABP_HYD_C"/>
</dbReference>
<feature type="domain" description="PABC" evidence="2">
    <location>
        <begin position="137"/>
        <end position="214"/>
    </location>
</feature>
<dbReference type="Gene3D" id="1.10.1900.10">
    <property type="entry name" value="c-terminal domain of poly(a) binding protein"/>
    <property type="match status" value="1"/>
</dbReference>
<evidence type="ECO:0000256" key="1">
    <source>
        <dbReference type="SAM" id="Phobius"/>
    </source>
</evidence>
<organism evidence="3 4">
    <name type="scientific">Apolygus lucorum</name>
    <name type="common">Small green plant bug</name>
    <name type="synonym">Lygocoris lucorum</name>
    <dbReference type="NCBI Taxonomy" id="248454"/>
    <lineage>
        <taxon>Eukaryota</taxon>
        <taxon>Metazoa</taxon>
        <taxon>Ecdysozoa</taxon>
        <taxon>Arthropoda</taxon>
        <taxon>Hexapoda</taxon>
        <taxon>Insecta</taxon>
        <taxon>Pterygota</taxon>
        <taxon>Neoptera</taxon>
        <taxon>Paraneoptera</taxon>
        <taxon>Hemiptera</taxon>
        <taxon>Heteroptera</taxon>
        <taxon>Panheteroptera</taxon>
        <taxon>Cimicomorpha</taxon>
        <taxon>Miridae</taxon>
        <taxon>Mirini</taxon>
        <taxon>Apolygus</taxon>
    </lineage>
</organism>
<dbReference type="SMART" id="SM00517">
    <property type="entry name" value="PolyA"/>
    <property type="match status" value="1"/>
</dbReference>
<proteinExistence type="predicted"/>
<dbReference type="PROSITE" id="PS51309">
    <property type="entry name" value="PABC"/>
    <property type="match status" value="1"/>
</dbReference>
<name>A0A8S9WZ47_APOLU</name>
<dbReference type="EMBL" id="WIXP02000012">
    <property type="protein sequence ID" value="KAF6201489.1"/>
    <property type="molecule type" value="Genomic_DNA"/>
</dbReference>
<evidence type="ECO:0000259" key="2">
    <source>
        <dbReference type="PROSITE" id="PS51309"/>
    </source>
</evidence>
<reference evidence="3" key="1">
    <citation type="journal article" date="2021" name="Mol. Ecol. Resour.">
        <title>Apolygus lucorum genome provides insights into omnivorousness and mesophyll feeding.</title>
        <authorList>
            <person name="Liu Y."/>
            <person name="Liu H."/>
            <person name="Wang H."/>
            <person name="Huang T."/>
            <person name="Liu B."/>
            <person name="Yang B."/>
            <person name="Yin L."/>
            <person name="Li B."/>
            <person name="Zhang Y."/>
            <person name="Zhang S."/>
            <person name="Jiang F."/>
            <person name="Zhang X."/>
            <person name="Ren Y."/>
            <person name="Wang B."/>
            <person name="Wang S."/>
            <person name="Lu Y."/>
            <person name="Wu K."/>
            <person name="Fan W."/>
            <person name="Wang G."/>
        </authorList>
    </citation>
    <scope>NUCLEOTIDE SEQUENCE</scope>
    <source>
        <strain evidence="3">12Hb</strain>
    </source>
</reference>
<dbReference type="Proteomes" id="UP000466442">
    <property type="component" value="Linkage Group LG12"/>
</dbReference>
<keyword evidence="1" id="KW-0472">Membrane</keyword>